<proteinExistence type="predicted"/>
<sequence length="87" mass="9988">MDPAYFFPMRWMASYTGQSGLCDKVTNSRVQVANPSDGWVCHRWGVRAEFEIRMIKATKFSRSRRTANSAAGGENHLKLQFLIFRSN</sequence>
<evidence type="ECO:0000313" key="1">
    <source>
        <dbReference type="EMBL" id="MCW9706172.1"/>
    </source>
</evidence>
<accession>A0ABT3PJR7</accession>
<comment type="caution">
    <text evidence="1">The sequence shown here is derived from an EMBL/GenBank/DDBJ whole genome shotgun (WGS) entry which is preliminary data.</text>
</comment>
<organism evidence="1 2">
    <name type="scientific">Fodinibius salsisoli</name>
    <dbReference type="NCBI Taxonomy" id="2820877"/>
    <lineage>
        <taxon>Bacteria</taxon>
        <taxon>Pseudomonadati</taxon>
        <taxon>Balneolota</taxon>
        <taxon>Balneolia</taxon>
        <taxon>Balneolales</taxon>
        <taxon>Balneolaceae</taxon>
        <taxon>Fodinibius</taxon>
    </lineage>
</organism>
<evidence type="ECO:0000313" key="2">
    <source>
        <dbReference type="Proteomes" id="UP001207918"/>
    </source>
</evidence>
<dbReference type="Proteomes" id="UP001207918">
    <property type="component" value="Unassembled WGS sequence"/>
</dbReference>
<gene>
    <name evidence="1" type="ORF">J6I44_04880</name>
</gene>
<dbReference type="RefSeq" id="WP_265764874.1">
    <property type="nucleotide sequence ID" value="NZ_JAGGJA010000003.1"/>
</dbReference>
<name>A0ABT3PJR7_9BACT</name>
<dbReference type="EMBL" id="JAGGJA010000003">
    <property type="protein sequence ID" value="MCW9706172.1"/>
    <property type="molecule type" value="Genomic_DNA"/>
</dbReference>
<reference evidence="1 2" key="1">
    <citation type="submission" date="2021-03" db="EMBL/GenBank/DDBJ databases">
        <title>Aliifodinibius sp. nov., a new bacterium isolated from saline soil.</title>
        <authorList>
            <person name="Galisteo C."/>
            <person name="De La Haba R."/>
            <person name="Sanchez-Porro C."/>
            <person name="Ventosa A."/>
        </authorList>
    </citation>
    <scope>NUCLEOTIDE SEQUENCE [LARGE SCALE GENOMIC DNA]</scope>
    <source>
        <strain evidence="1 2">1BSP15-2V2</strain>
    </source>
</reference>
<keyword evidence="2" id="KW-1185">Reference proteome</keyword>
<protein>
    <submittedName>
        <fullName evidence="1">Uncharacterized protein</fullName>
    </submittedName>
</protein>